<keyword evidence="2" id="KW-1185">Reference proteome</keyword>
<organism evidence="1 2">
    <name type="scientific">Strawberry lethal yellows phytoplasma (CPA) str. NZSb11</name>
    <dbReference type="NCBI Taxonomy" id="980422"/>
    <lineage>
        <taxon>Bacteria</taxon>
        <taxon>Bacillati</taxon>
        <taxon>Mycoplasmatota</taxon>
        <taxon>Mollicutes</taxon>
        <taxon>Acholeplasmatales</taxon>
        <taxon>Acholeplasmataceae</taxon>
        <taxon>Candidatus Phytoplasma</taxon>
        <taxon>16SrXII (Stolbur group)</taxon>
    </lineage>
</organism>
<dbReference type="HOGENOM" id="CLU_3384072_0_0_14"/>
<protein>
    <submittedName>
        <fullName evidence="1">Uncharacterized protein</fullName>
    </submittedName>
</protein>
<dbReference type="Proteomes" id="UP000013941">
    <property type="component" value="Chromosome"/>
</dbReference>
<dbReference type="AlphaFoldDB" id="R4RN42"/>
<dbReference type="KEGG" id="nzs:SLY_0860"/>
<gene>
    <name evidence="1" type="ORF">SLY_0860</name>
</gene>
<proteinExistence type="predicted"/>
<sequence>MIIFQLYKNLSYLKKAKISLFKFSFIYDKFVFL</sequence>
<reference evidence="1 2" key="1">
    <citation type="journal article" date="2013" name="BMC Genomics">
        <title>Comparison of the complete genome sequence of two closely related isolates of 'Candidatus Phytoplasma australiense' reveals genome plasticity.</title>
        <authorList>
            <person name="Andersen M.T."/>
            <person name="Liefting L.W."/>
            <person name="Havukkala I."/>
            <person name="Beever R.E."/>
        </authorList>
    </citation>
    <scope>NUCLEOTIDE SEQUENCE [LARGE SCALE GENOMIC DNA]</scope>
    <source>
        <strain evidence="1 2">NZSb11</strain>
    </source>
</reference>
<name>R4RN42_PHYAS</name>
<evidence type="ECO:0000313" key="2">
    <source>
        <dbReference type="Proteomes" id="UP000013941"/>
    </source>
</evidence>
<dbReference type="EMBL" id="CP002548">
    <property type="protein sequence ID" value="AGL90775.1"/>
    <property type="molecule type" value="Genomic_DNA"/>
</dbReference>
<evidence type="ECO:0000313" key="1">
    <source>
        <dbReference type="EMBL" id="AGL90775.1"/>
    </source>
</evidence>
<accession>R4RN42</accession>